<comment type="caution">
    <text evidence="1">The sequence shown here is derived from an EMBL/GenBank/DDBJ whole genome shotgun (WGS) entry which is preliminary data.</text>
</comment>
<evidence type="ECO:0000313" key="2">
    <source>
        <dbReference type="Proteomes" id="UP001595478"/>
    </source>
</evidence>
<dbReference type="Gene3D" id="3.30.420.40">
    <property type="match status" value="2"/>
</dbReference>
<keyword evidence="1" id="KW-0418">Kinase</keyword>
<accession>A0ABV7FN52</accession>
<dbReference type="InterPro" id="IPR005338">
    <property type="entry name" value="Anhydro_N_Ac-Mur_kinase"/>
</dbReference>
<organism evidence="1 2">
    <name type="scientific">Agaribacter flavus</name>
    <dbReference type="NCBI Taxonomy" id="1902781"/>
    <lineage>
        <taxon>Bacteria</taxon>
        <taxon>Pseudomonadati</taxon>
        <taxon>Pseudomonadota</taxon>
        <taxon>Gammaproteobacteria</taxon>
        <taxon>Alteromonadales</taxon>
        <taxon>Alteromonadaceae</taxon>
        <taxon>Agaribacter</taxon>
    </lineage>
</organism>
<dbReference type="GO" id="GO:0016301">
    <property type="term" value="F:kinase activity"/>
    <property type="evidence" value="ECO:0007669"/>
    <property type="project" value="UniProtKB-KW"/>
</dbReference>
<gene>
    <name evidence="1" type="ORF">ACFOHL_03465</name>
</gene>
<dbReference type="InterPro" id="IPR043129">
    <property type="entry name" value="ATPase_NBD"/>
</dbReference>
<keyword evidence="2" id="KW-1185">Reference proteome</keyword>
<sequence>MSGTSLDGLDIALCRIKGSGISTDVEVCEFISIAYQAKMKKRIQRVFAQRRVDMMELTILNEEIGALHGKLVAEQLAEWGIQPSEVDCIASHGQTVFHAPRSFHQQMHRPNATFQIGDGDHVAKACGITTLSDFRQRHIAAGGEGAPLAMYGDYLLYASQECKRCLVNIGGIANLTYIPEGANFEDVVCSDLGPGNTLLDAYVRKYFTPLSYDKNAELATKGEPIPALLEALLAHPFFELSMPKTTGPELFSLQYLEDLMASIPVVIETTDCKAKTPNGLAKTAKVYQHVDVLTSLSILTAKSIAKGIKACIKTANKMEQSAVTKVEIYMSGGGVHNPLIMNNIRDLLPRYKVQTTETLGLDPDAKEAVLFALLANECLAGSNAMESHISQNTHDKPVVSMGKICFPD</sequence>
<dbReference type="PANTHER" id="PTHR30605:SF0">
    <property type="entry name" value="ANHYDRO-N-ACETYLMURAMIC ACID KINASE"/>
    <property type="match status" value="1"/>
</dbReference>
<dbReference type="Proteomes" id="UP001595478">
    <property type="component" value="Unassembled WGS sequence"/>
</dbReference>
<proteinExistence type="predicted"/>
<keyword evidence="1" id="KW-0808">Transferase</keyword>
<dbReference type="SUPFAM" id="SSF53067">
    <property type="entry name" value="Actin-like ATPase domain"/>
    <property type="match status" value="1"/>
</dbReference>
<evidence type="ECO:0000313" key="1">
    <source>
        <dbReference type="EMBL" id="MFC3120666.1"/>
    </source>
</evidence>
<reference evidence="2" key="1">
    <citation type="journal article" date="2019" name="Int. J. Syst. Evol. Microbiol.">
        <title>The Global Catalogue of Microorganisms (GCM) 10K type strain sequencing project: providing services to taxonomists for standard genome sequencing and annotation.</title>
        <authorList>
            <consortium name="The Broad Institute Genomics Platform"/>
            <consortium name="The Broad Institute Genome Sequencing Center for Infectious Disease"/>
            <person name="Wu L."/>
            <person name="Ma J."/>
        </authorList>
    </citation>
    <scope>NUCLEOTIDE SEQUENCE [LARGE SCALE GENOMIC DNA]</scope>
    <source>
        <strain evidence="2">KCTC 52473</strain>
    </source>
</reference>
<name>A0ABV7FN52_9ALTE</name>
<dbReference type="PANTHER" id="PTHR30605">
    <property type="entry name" value="ANHYDRO-N-ACETYLMURAMIC ACID KINASE"/>
    <property type="match status" value="1"/>
</dbReference>
<protein>
    <submittedName>
        <fullName evidence="1">Anhydro-N-acetylmuramic acid kinase</fullName>
    </submittedName>
</protein>
<dbReference type="EMBL" id="JBHRSW010000005">
    <property type="protein sequence ID" value="MFC3120666.1"/>
    <property type="molecule type" value="Genomic_DNA"/>
</dbReference>
<dbReference type="Pfam" id="PF03702">
    <property type="entry name" value="AnmK"/>
    <property type="match status" value="1"/>
</dbReference>